<dbReference type="Pfam" id="PF09741">
    <property type="entry name" value="DUF2045"/>
    <property type="match status" value="1"/>
</dbReference>
<feature type="compositionally biased region" description="Acidic residues" evidence="1">
    <location>
        <begin position="246"/>
        <end position="258"/>
    </location>
</feature>
<feature type="region of interest" description="Disordered" evidence="1">
    <location>
        <begin position="157"/>
        <end position="179"/>
    </location>
</feature>
<dbReference type="Proteomes" id="UP000789831">
    <property type="component" value="Unassembled WGS sequence"/>
</dbReference>
<gene>
    <name evidence="2" type="ORF">AGERDE_LOCUS9471</name>
</gene>
<evidence type="ECO:0000256" key="1">
    <source>
        <dbReference type="SAM" id="MobiDB-lite"/>
    </source>
</evidence>
<comment type="caution">
    <text evidence="2">The sequence shown here is derived from an EMBL/GenBank/DDBJ whole genome shotgun (WGS) entry which is preliminary data.</text>
</comment>
<organism evidence="2 3">
    <name type="scientific">Ambispora gerdemannii</name>
    <dbReference type="NCBI Taxonomy" id="144530"/>
    <lineage>
        <taxon>Eukaryota</taxon>
        <taxon>Fungi</taxon>
        <taxon>Fungi incertae sedis</taxon>
        <taxon>Mucoromycota</taxon>
        <taxon>Glomeromycotina</taxon>
        <taxon>Glomeromycetes</taxon>
        <taxon>Archaeosporales</taxon>
        <taxon>Ambisporaceae</taxon>
        <taxon>Ambispora</taxon>
    </lineage>
</organism>
<dbReference type="EMBL" id="CAJVPL010002372">
    <property type="protein sequence ID" value="CAG8608547.1"/>
    <property type="molecule type" value="Genomic_DNA"/>
</dbReference>
<feature type="compositionally biased region" description="Low complexity" evidence="1">
    <location>
        <begin position="157"/>
        <end position="166"/>
    </location>
</feature>
<feature type="region of interest" description="Disordered" evidence="1">
    <location>
        <begin position="244"/>
        <end position="281"/>
    </location>
</feature>
<evidence type="ECO:0000313" key="2">
    <source>
        <dbReference type="EMBL" id="CAG8608547.1"/>
    </source>
</evidence>
<dbReference type="PANTHER" id="PTHR21477:SF13">
    <property type="entry name" value="KIAA0930"/>
    <property type="match status" value="1"/>
</dbReference>
<dbReference type="InterPro" id="IPR019141">
    <property type="entry name" value="DUF2045"/>
</dbReference>
<protein>
    <submittedName>
        <fullName evidence="2">3682_t:CDS:1</fullName>
    </submittedName>
</protein>
<sequence length="493" mass="56008">MAQLQVILDRLVAENLHGPVSSTTTISNTSGVSSTVNYSSQLQRNLLRKPVSQGDLFSAFHQRDEEDMDDNDPRWLNLFIEYFLENSDTKNDDLLFFVRQTHSESEELDPVFVKRKSPQPHIMPPLEDAVLWKETFFLNLIVQLPCKLTVAVCTRTTTSNDDASSDGGSGNQKTSMTCSRKHVSKRVYALPTKPRMDAKETSMECSYPLIYYVIDDYEEMFEHLIVTEGEYLCVELAVTIPRKSDVEEDSDEEESDDDYYSRNSQRKNRRSMTNGPFPQPCNDNKITLFQGAASYSSLLEIYKQKSASKLNRRFKMGPVTPPTEYVMMRGPGGKGHAQACELYYYILLDRVLLDNDFNDNSYDIKVAITATSIEEEVNDSPEMNESPPSSLQNESPPSSLQQAANFFRGHSNTWNMNTYNRGTLRSNSQSQQRTNTSASFFQSLKRLSLAQLAITDRSLTDPESLKCCMTFVNVPWTSIVSDLTTYARKKNLT</sequence>
<accession>A0A9N9CPM5</accession>
<feature type="compositionally biased region" description="Polar residues" evidence="1">
    <location>
        <begin position="271"/>
        <end position="281"/>
    </location>
</feature>
<keyword evidence="3" id="KW-1185">Reference proteome</keyword>
<reference evidence="2" key="1">
    <citation type="submission" date="2021-06" db="EMBL/GenBank/DDBJ databases">
        <authorList>
            <person name="Kallberg Y."/>
            <person name="Tangrot J."/>
            <person name="Rosling A."/>
        </authorList>
    </citation>
    <scope>NUCLEOTIDE SEQUENCE</scope>
    <source>
        <strain evidence="2">MT106</strain>
    </source>
</reference>
<name>A0A9N9CPM5_9GLOM</name>
<dbReference type="OrthoDB" id="1906921at2759"/>
<dbReference type="PANTHER" id="PTHR21477">
    <property type="entry name" value="ZGC:172139"/>
    <property type="match status" value="1"/>
</dbReference>
<proteinExistence type="predicted"/>
<feature type="region of interest" description="Disordered" evidence="1">
    <location>
        <begin position="375"/>
        <end position="401"/>
    </location>
</feature>
<feature type="compositionally biased region" description="Polar residues" evidence="1">
    <location>
        <begin position="381"/>
        <end position="401"/>
    </location>
</feature>
<dbReference type="AlphaFoldDB" id="A0A9N9CPM5"/>
<evidence type="ECO:0000313" key="3">
    <source>
        <dbReference type="Proteomes" id="UP000789831"/>
    </source>
</evidence>